<accession>A0AA38P7A8</accession>
<feature type="compositionally biased region" description="Basic and acidic residues" evidence="1">
    <location>
        <begin position="170"/>
        <end position="185"/>
    </location>
</feature>
<gene>
    <name evidence="2" type="ORF">F5878DRAFT_642600</name>
</gene>
<protein>
    <submittedName>
        <fullName evidence="2">Uncharacterized protein</fullName>
    </submittedName>
</protein>
<feature type="compositionally biased region" description="Polar residues" evidence="1">
    <location>
        <begin position="68"/>
        <end position="89"/>
    </location>
</feature>
<dbReference type="EMBL" id="MU806232">
    <property type="protein sequence ID" value="KAJ3837653.1"/>
    <property type="molecule type" value="Genomic_DNA"/>
</dbReference>
<organism evidence="2 3">
    <name type="scientific">Lentinula raphanica</name>
    <dbReference type="NCBI Taxonomy" id="153919"/>
    <lineage>
        <taxon>Eukaryota</taxon>
        <taxon>Fungi</taxon>
        <taxon>Dikarya</taxon>
        <taxon>Basidiomycota</taxon>
        <taxon>Agaricomycotina</taxon>
        <taxon>Agaricomycetes</taxon>
        <taxon>Agaricomycetidae</taxon>
        <taxon>Agaricales</taxon>
        <taxon>Marasmiineae</taxon>
        <taxon>Omphalotaceae</taxon>
        <taxon>Lentinula</taxon>
    </lineage>
</organism>
<reference evidence="2" key="1">
    <citation type="submission" date="2022-08" db="EMBL/GenBank/DDBJ databases">
        <authorList>
            <consortium name="DOE Joint Genome Institute"/>
            <person name="Min B."/>
            <person name="Riley R."/>
            <person name="Sierra-Patev S."/>
            <person name="Naranjo-Ortiz M."/>
            <person name="Looney B."/>
            <person name="Konkel Z."/>
            <person name="Slot J.C."/>
            <person name="Sakamoto Y."/>
            <person name="Steenwyk J.L."/>
            <person name="Rokas A."/>
            <person name="Carro J."/>
            <person name="Camarero S."/>
            <person name="Ferreira P."/>
            <person name="Molpeceres G."/>
            <person name="Ruiz-Duenas F.J."/>
            <person name="Serrano A."/>
            <person name="Henrissat B."/>
            <person name="Drula E."/>
            <person name="Hughes K.W."/>
            <person name="Mata J.L."/>
            <person name="Ishikawa N.K."/>
            <person name="Vargas-Isla R."/>
            <person name="Ushijima S."/>
            <person name="Smith C.A."/>
            <person name="Ahrendt S."/>
            <person name="Andreopoulos W."/>
            <person name="He G."/>
            <person name="Labutti K."/>
            <person name="Lipzen A."/>
            <person name="Ng V."/>
            <person name="Sandor L."/>
            <person name="Barry K."/>
            <person name="Martinez A.T."/>
            <person name="Xiao Y."/>
            <person name="Gibbons J.G."/>
            <person name="Terashima K."/>
            <person name="Hibbett D.S."/>
            <person name="Grigoriev I.V."/>
        </authorList>
    </citation>
    <scope>NUCLEOTIDE SEQUENCE</scope>
    <source>
        <strain evidence="2">TFB9207</strain>
    </source>
</reference>
<evidence type="ECO:0000313" key="2">
    <source>
        <dbReference type="EMBL" id="KAJ3837653.1"/>
    </source>
</evidence>
<feature type="region of interest" description="Disordered" evidence="1">
    <location>
        <begin position="1"/>
        <end position="185"/>
    </location>
</feature>
<evidence type="ECO:0000313" key="3">
    <source>
        <dbReference type="Proteomes" id="UP001163846"/>
    </source>
</evidence>
<sequence>MSSFDSDPNNFNNTSYNNSQPRRSGFDDQYGSSGTGGFDQQTSGRGRFDDNSYGGGGYDQDQYQQSGRTNQFSSSGYNDDSFGTSQTQRGYGAGNERGYGDTTGTQGYGTGNDFENSRTGTGSAYGTGNDFSSGRDDDSYGSSNTTKPSFGDKMKGTAEVAAGKLTRNPDMVERGQERKVEGNNF</sequence>
<dbReference type="AlphaFoldDB" id="A0AA38P7A8"/>
<proteinExistence type="predicted"/>
<feature type="compositionally biased region" description="Polar residues" evidence="1">
    <location>
        <begin position="113"/>
        <end position="126"/>
    </location>
</feature>
<comment type="caution">
    <text evidence="2">The sequence shown here is derived from an EMBL/GenBank/DDBJ whole genome shotgun (WGS) entry which is preliminary data.</text>
</comment>
<name>A0AA38P7A8_9AGAR</name>
<keyword evidence="3" id="KW-1185">Reference proteome</keyword>
<feature type="compositionally biased region" description="Low complexity" evidence="1">
    <location>
        <begin position="1"/>
        <end position="18"/>
    </location>
</feature>
<dbReference type="Proteomes" id="UP001163846">
    <property type="component" value="Unassembled WGS sequence"/>
</dbReference>
<evidence type="ECO:0000256" key="1">
    <source>
        <dbReference type="SAM" id="MobiDB-lite"/>
    </source>
</evidence>